<protein>
    <submittedName>
        <fullName evidence="7">LLM class flavin-dependent oxidoreductase</fullName>
    </submittedName>
</protein>
<sequence length="449" mass="48368">MTGQLHLNAFLMGVGHHEAAWRHPATEPADLGSVAHFQRLAQIAERGTFDSVFLADSVQVAGDVEHTAAERFEPLTLLSAIAAATSRIGLIGTVSTGYSEPYNLARQFASLDHISGGRAGWNIVTTAGDRSAQNFGLDGARAHADRYRRATEFVDVATALWDSWEDEAPVRDRASGRYVDPERVHEISHDGEFFRVRGPLNSIRSRQGRPVLVQAGSSEDGKAFAAAHAEAVFTAQQTLGDARDFYRDLKARAVAAGRAPSSIAVLPGIVPVLGATAAEADRLAAELDDLIVPARAVAQLSEMIGVDLSGRPLDAPLPPLPSVERINGAKSRFELVRDLAARERLTLRQLLGRLGGGRGHQVVVGTPERIADHIEQWYAAGAADGFNVMPPLLPSGLEAFVDNVVPELRRRGLFRTEYAGTTLRDHLGFARPENRFAHAQEGEGRSVSA</sequence>
<dbReference type="Pfam" id="PF00296">
    <property type="entry name" value="Bac_luciferase"/>
    <property type="match status" value="1"/>
</dbReference>
<dbReference type="InterPro" id="IPR036661">
    <property type="entry name" value="Luciferase-like_sf"/>
</dbReference>
<comment type="similarity">
    <text evidence="5">Belongs to the NtaA/SnaA/DszA monooxygenase family.</text>
</comment>
<keyword evidence="1" id="KW-0285">Flavoprotein</keyword>
<evidence type="ECO:0000256" key="1">
    <source>
        <dbReference type="ARBA" id="ARBA00022630"/>
    </source>
</evidence>
<dbReference type="EMBL" id="BAABFR010000011">
    <property type="protein sequence ID" value="GAA4387062.1"/>
    <property type="molecule type" value="Genomic_DNA"/>
</dbReference>
<feature type="domain" description="TROVE" evidence="6">
    <location>
        <begin position="1"/>
        <end position="116"/>
    </location>
</feature>
<dbReference type="PROSITE" id="PS50988">
    <property type="entry name" value="TROVE"/>
    <property type="match status" value="1"/>
</dbReference>
<dbReference type="InterPro" id="IPR016215">
    <property type="entry name" value="NTA_MOA"/>
</dbReference>
<evidence type="ECO:0000256" key="5">
    <source>
        <dbReference type="ARBA" id="ARBA00033748"/>
    </source>
</evidence>
<reference evidence="8" key="1">
    <citation type="journal article" date="2019" name="Int. J. Syst. Evol. Microbiol.">
        <title>The Global Catalogue of Microorganisms (GCM) 10K type strain sequencing project: providing services to taxonomists for standard genome sequencing and annotation.</title>
        <authorList>
            <consortium name="The Broad Institute Genomics Platform"/>
            <consortium name="The Broad Institute Genome Sequencing Center for Infectious Disease"/>
            <person name="Wu L."/>
            <person name="Ma J."/>
        </authorList>
    </citation>
    <scope>NUCLEOTIDE SEQUENCE [LARGE SCALE GENOMIC DNA]</scope>
    <source>
        <strain evidence="8">JCM 17688</strain>
    </source>
</reference>
<dbReference type="NCBIfam" id="TIGR03860">
    <property type="entry name" value="FMN_nitrolo"/>
    <property type="match status" value="1"/>
</dbReference>
<dbReference type="RefSeq" id="WP_344992050.1">
    <property type="nucleotide sequence ID" value="NZ_BAABFR010000011.1"/>
</dbReference>
<keyword evidence="2" id="KW-0288">FMN</keyword>
<evidence type="ECO:0000313" key="7">
    <source>
        <dbReference type="EMBL" id="GAA4387062.1"/>
    </source>
</evidence>
<dbReference type="PIRSF" id="PIRSF000337">
    <property type="entry name" value="NTA_MOA"/>
    <property type="match status" value="1"/>
</dbReference>
<evidence type="ECO:0000259" key="6">
    <source>
        <dbReference type="PROSITE" id="PS50988"/>
    </source>
</evidence>
<keyword evidence="8" id="KW-1185">Reference proteome</keyword>
<keyword evidence="3" id="KW-0560">Oxidoreductase</keyword>
<name>A0ABP8J8Y2_9ACTN</name>
<dbReference type="SUPFAM" id="SSF51679">
    <property type="entry name" value="Bacterial luciferase-like"/>
    <property type="match status" value="1"/>
</dbReference>
<gene>
    <name evidence="7" type="ORF">GCM10023147_11040</name>
</gene>
<dbReference type="Gene3D" id="3.20.20.30">
    <property type="entry name" value="Luciferase-like domain"/>
    <property type="match status" value="1"/>
</dbReference>
<dbReference type="Proteomes" id="UP001500635">
    <property type="component" value="Unassembled WGS sequence"/>
</dbReference>
<dbReference type="InterPro" id="IPR008858">
    <property type="entry name" value="TROVE_dom"/>
</dbReference>
<evidence type="ECO:0000256" key="3">
    <source>
        <dbReference type="ARBA" id="ARBA00023002"/>
    </source>
</evidence>
<dbReference type="InterPro" id="IPR011251">
    <property type="entry name" value="Luciferase-like_dom"/>
</dbReference>
<dbReference type="CDD" id="cd01095">
    <property type="entry name" value="Nitrilotriacetate_monoxgenase"/>
    <property type="match status" value="1"/>
</dbReference>
<evidence type="ECO:0000313" key="8">
    <source>
        <dbReference type="Proteomes" id="UP001500635"/>
    </source>
</evidence>
<proteinExistence type="inferred from homology"/>
<organism evidence="7 8">
    <name type="scientific">Tsukamurella soli</name>
    <dbReference type="NCBI Taxonomy" id="644556"/>
    <lineage>
        <taxon>Bacteria</taxon>
        <taxon>Bacillati</taxon>
        <taxon>Actinomycetota</taxon>
        <taxon>Actinomycetes</taxon>
        <taxon>Mycobacteriales</taxon>
        <taxon>Tsukamurellaceae</taxon>
        <taxon>Tsukamurella</taxon>
    </lineage>
</organism>
<accession>A0ABP8J8Y2</accession>
<dbReference type="InterPro" id="IPR051260">
    <property type="entry name" value="Diverse_substr_monoxygenases"/>
</dbReference>
<keyword evidence="4" id="KW-0503">Monooxygenase</keyword>
<dbReference type="PANTHER" id="PTHR30011:SF16">
    <property type="entry name" value="C2H2 FINGER DOMAIN TRANSCRIPTION FACTOR (EUROFUNG)-RELATED"/>
    <property type="match status" value="1"/>
</dbReference>
<evidence type="ECO:0000256" key="4">
    <source>
        <dbReference type="ARBA" id="ARBA00023033"/>
    </source>
</evidence>
<comment type="caution">
    <text evidence="7">The sequence shown here is derived from an EMBL/GenBank/DDBJ whole genome shotgun (WGS) entry which is preliminary data.</text>
</comment>
<evidence type="ECO:0000256" key="2">
    <source>
        <dbReference type="ARBA" id="ARBA00022643"/>
    </source>
</evidence>
<dbReference type="PANTHER" id="PTHR30011">
    <property type="entry name" value="ALKANESULFONATE MONOOXYGENASE-RELATED"/>
    <property type="match status" value="1"/>
</dbReference>